<dbReference type="GeneID" id="85308266"/>
<dbReference type="PANTHER" id="PTHR42877:SF4">
    <property type="entry name" value="FAD_NAD(P)-BINDING DOMAIN-CONTAINING PROTEIN-RELATED"/>
    <property type="match status" value="1"/>
</dbReference>
<dbReference type="PANTHER" id="PTHR42877">
    <property type="entry name" value="L-ORNITHINE N(5)-MONOOXYGENASE-RELATED"/>
    <property type="match status" value="1"/>
</dbReference>
<keyword evidence="7" id="KW-1185">Reference proteome</keyword>
<evidence type="ECO:0000256" key="2">
    <source>
        <dbReference type="ARBA" id="ARBA00022630"/>
    </source>
</evidence>
<reference evidence="6" key="1">
    <citation type="submission" date="2023-06" db="EMBL/GenBank/DDBJ databases">
        <title>Genome-scale phylogeny and comparative genomics of the fungal order Sordariales.</title>
        <authorList>
            <consortium name="Lawrence Berkeley National Laboratory"/>
            <person name="Hensen N."/>
            <person name="Bonometti L."/>
            <person name="Westerberg I."/>
            <person name="Brannstrom I.O."/>
            <person name="Guillou S."/>
            <person name="Cros-Aarteil S."/>
            <person name="Calhoun S."/>
            <person name="Haridas S."/>
            <person name="Kuo A."/>
            <person name="Mondo S."/>
            <person name="Pangilinan J."/>
            <person name="Riley R."/>
            <person name="Labutti K."/>
            <person name="Andreopoulos B."/>
            <person name="Lipzen A."/>
            <person name="Chen C."/>
            <person name="Yanf M."/>
            <person name="Daum C."/>
            <person name="Ng V."/>
            <person name="Clum A."/>
            <person name="Steindorff A."/>
            <person name="Ohm R."/>
            <person name="Martin F."/>
            <person name="Silar P."/>
            <person name="Natvig D."/>
            <person name="Lalanne C."/>
            <person name="Gautier V."/>
            <person name="Ament-Velasquez S.L."/>
            <person name="Kruys A."/>
            <person name="Hutchinson M.I."/>
            <person name="Powell A.J."/>
            <person name="Barry K."/>
            <person name="Miller A.N."/>
            <person name="Grigoriev I.V."/>
            <person name="Debuchy R."/>
            <person name="Gladieux P."/>
            <person name="Thoren M.H."/>
            <person name="Johannesson H."/>
        </authorList>
    </citation>
    <scope>NUCLEOTIDE SEQUENCE</scope>
    <source>
        <strain evidence="6">8032-3</strain>
    </source>
</reference>
<dbReference type="InterPro" id="IPR036188">
    <property type="entry name" value="FAD/NAD-bd_sf"/>
</dbReference>
<keyword evidence="4" id="KW-0560">Oxidoreductase</keyword>
<evidence type="ECO:0000256" key="5">
    <source>
        <dbReference type="SAM" id="Phobius"/>
    </source>
</evidence>
<gene>
    <name evidence="6" type="ORF">QBC33DRAFT_462644</name>
</gene>
<organism evidence="6 7">
    <name type="scientific">Phialemonium atrogriseum</name>
    <dbReference type="NCBI Taxonomy" id="1093897"/>
    <lineage>
        <taxon>Eukaryota</taxon>
        <taxon>Fungi</taxon>
        <taxon>Dikarya</taxon>
        <taxon>Ascomycota</taxon>
        <taxon>Pezizomycotina</taxon>
        <taxon>Sordariomycetes</taxon>
        <taxon>Sordariomycetidae</taxon>
        <taxon>Cephalothecales</taxon>
        <taxon>Cephalothecaceae</taxon>
        <taxon>Phialemonium</taxon>
    </lineage>
</organism>
<dbReference type="InterPro" id="IPR051209">
    <property type="entry name" value="FAD-bind_Monooxygenase_sf"/>
</dbReference>
<dbReference type="RefSeq" id="XP_060278018.1">
    <property type="nucleotide sequence ID" value="XM_060425079.1"/>
</dbReference>
<accession>A0AAJ0FI65</accession>
<keyword evidence="5" id="KW-1133">Transmembrane helix</keyword>
<dbReference type="Proteomes" id="UP001244011">
    <property type="component" value="Unassembled WGS sequence"/>
</dbReference>
<evidence type="ECO:0000256" key="3">
    <source>
        <dbReference type="ARBA" id="ARBA00022827"/>
    </source>
</evidence>
<dbReference type="InterPro" id="IPR020946">
    <property type="entry name" value="Flavin_mOase-like"/>
</dbReference>
<dbReference type="GO" id="GO:0050660">
    <property type="term" value="F:flavin adenine dinucleotide binding"/>
    <property type="evidence" value="ECO:0007669"/>
    <property type="project" value="InterPro"/>
</dbReference>
<dbReference type="EMBL" id="MU839050">
    <property type="protein sequence ID" value="KAK1761805.1"/>
    <property type="molecule type" value="Genomic_DNA"/>
</dbReference>
<dbReference type="Pfam" id="PF00743">
    <property type="entry name" value="FMO-like"/>
    <property type="match status" value="1"/>
</dbReference>
<keyword evidence="2" id="KW-0285">Flavoprotein</keyword>
<keyword evidence="3" id="KW-0274">FAD</keyword>
<name>A0AAJ0FI65_9PEZI</name>
<dbReference type="Gene3D" id="3.50.50.60">
    <property type="entry name" value="FAD/NAD(P)-binding domain"/>
    <property type="match status" value="2"/>
</dbReference>
<evidence type="ECO:0000313" key="7">
    <source>
        <dbReference type="Proteomes" id="UP001244011"/>
    </source>
</evidence>
<dbReference type="AlphaFoldDB" id="A0AAJ0FI65"/>
<comment type="similarity">
    <text evidence="1">Belongs to the FAD-binding monooxygenase family.</text>
</comment>
<keyword evidence="5" id="KW-0812">Transmembrane</keyword>
<keyword evidence="5" id="KW-0472">Membrane</keyword>
<dbReference type="GO" id="GO:0004499">
    <property type="term" value="F:N,N-dimethylaniline monooxygenase activity"/>
    <property type="evidence" value="ECO:0007669"/>
    <property type="project" value="InterPro"/>
</dbReference>
<sequence>MSTYQQTPNVIIVGAGPSGIAMAHTLKYKLGCDDFLVYEKLPGVGGTWLTNTYPGCGCDVPTHLYSFSFNLNPDWSKELCDQPEILDYMNSTVDKFDLRKHMHFKVECTGASWNKSAGYWEVRFRDLTSGKEYTRHAAIFISAVGGISLPRDVKFPGMDKFKGAMFHTAKWDHSYDYTGKRVAVIGNGCSAAQVVPAIAGRAGYVKQYARSAQWYHERPNRAFTGFEKWCFKYIPLWQRYLRLQLFLENDNLVTTYMPGDDAAVKREKVESNAKRYIYSRTPDKYHEFIVPDFPLGCKRRIFDPDYLQSLHRPTVDLVPLGIQEFDETGIISEDGVKTDFDLIVLATGFQVAQFLAPMEVVGASGKRLHDQWDDGRGAQAYMGTFVHNFPNFGILFGPNTFPAHNSALFSCEVQIEYVAKTLLAPVLDGRAKIVEVKLSSEDQWVNSIQNELKGSVFSAGCTNWYLNKFGRNVASWPGYASTFWMQSYFPNFKDFCLVDGSPLWPLKTLRRWLRLHKGVYLIAAAYIAVVGWSRFFPAQWVAARQAVSRILEMVSRSIFRRQ</sequence>
<evidence type="ECO:0000256" key="1">
    <source>
        <dbReference type="ARBA" id="ARBA00010139"/>
    </source>
</evidence>
<evidence type="ECO:0000313" key="6">
    <source>
        <dbReference type="EMBL" id="KAK1761805.1"/>
    </source>
</evidence>
<proteinExistence type="inferred from homology"/>
<evidence type="ECO:0008006" key="8">
    <source>
        <dbReference type="Google" id="ProtNLM"/>
    </source>
</evidence>
<protein>
    <recommendedName>
        <fullName evidence="8">Monooxygenase</fullName>
    </recommendedName>
</protein>
<feature type="transmembrane region" description="Helical" evidence="5">
    <location>
        <begin position="518"/>
        <end position="536"/>
    </location>
</feature>
<dbReference type="GO" id="GO:0050661">
    <property type="term" value="F:NADP binding"/>
    <property type="evidence" value="ECO:0007669"/>
    <property type="project" value="InterPro"/>
</dbReference>
<comment type="caution">
    <text evidence="6">The sequence shown here is derived from an EMBL/GenBank/DDBJ whole genome shotgun (WGS) entry which is preliminary data.</text>
</comment>
<evidence type="ECO:0000256" key="4">
    <source>
        <dbReference type="ARBA" id="ARBA00023002"/>
    </source>
</evidence>
<dbReference type="SUPFAM" id="SSF51905">
    <property type="entry name" value="FAD/NAD(P)-binding domain"/>
    <property type="match status" value="2"/>
</dbReference>